<protein>
    <submittedName>
        <fullName evidence="1">Uncharacterized protein</fullName>
    </submittedName>
</protein>
<sequence length="488" mass="56642">MSPPFTNAPPSLTFTPSPFIRAIALFILAFVFFLSTHQHFCFARVNADKEAVAASERIEEEQNHDSSHPFPPILKKDNESHLFILYMIQTIDQLNNLPAIESEFQGQLKRLKANSKFGDVRVKREYVVLWNNDVFGQKEWRILQEFTHSSDEKASGVEDNLQAEDTTGIDENERMNEHFNIDREASKIPVSVYRSVTENIDNYHTWHSECQAYFQWMRTDADSSNSRVSMVNNIPTLMKVARKLQARSEKYTYLAVIDGNSYFRMDEFFFSKWEHLPKRELVYGHYWGPSLCRSHLFNGAIYTYPLWFGTIFTRDIIYHFLTIASEKYIAHLDLSGPEDVILGGWLLGMNITKVHEPRFHTMWKMPVRFGPKAKDSGYSDYLALSSCDDSSLLVHGMDKEELWKRINPNTGALLCSSEDFDCRTHPSLCLDENHPFKINLSGHTTRKFLVGVLERPFNSPSRLYYYFCKQSPLSMQRQTPSQYMSKSC</sequence>
<gene>
    <name evidence="1" type="ORF">PCOS0759_LOCUS8130</name>
</gene>
<reference evidence="1" key="1">
    <citation type="submission" date="2021-01" db="EMBL/GenBank/DDBJ databases">
        <authorList>
            <person name="Corre E."/>
            <person name="Pelletier E."/>
            <person name="Niang G."/>
            <person name="Scheremetjew M."/>
            <person name="Finn R."/>
            <person name="Kale V."/>
            <person name="Holt S."/>
            <person name="Cochrane G."/>
            <person name="Meng A."/>
            <person name="Brown T."/>
            <person name="Cohen L."/>
        </authorList>
    </citation>
    <scope>NUCLEOTIDE SEQUENCE</scope>
    <source>
        <strain evidence="1">WS</strain>
    </source>
</reference>
<proteinExistence type="predicted"/>
<evidence type="ECO:0000313" key="1">
    <source>
        <dbReference type="EMBL" id="CAD9084876.1"/>
    </source>
</evidence>
<dbReference type="EMBL" id="HBGD01009889">
    <property type="protein sequence ID" value="CAD9084876.1"/>
    <property type="molecule type" value="Transcribed_RNA"/>
</dbReference>
<name>A0A7S1KT41_9EUKA</name>
<organism evidence="1">
    <name type="scientific">Percolomonas cosmopolitus</name>
    <dbReference type="NCBI Taxonomy" id="63605"/>
    <lineage>
        <taxon>Eukaryota</taxon>
        <taxon>Discoba</taxon>
        <taxon>Heterolobosea</taxon>
        <taxon>Tetramitia</taxon>
        <taxon>Eutetramitia</taxon>
        <taxon>Percolomonadidae</taxon>
        <taxon>Percolomonas</taxon>
    </lineage>
</organism>
<accession>A0A7S1KT41</accession>
<dbReference type="AlphaFoldDB" id="A0A7S1KT41"/>